<dbReference type="InterPro" id="IPR001509">
    <property type="entry name" value="Epimerase_deHydtase"/>
</dbReference>
<dbReference type="InterPro" id="IPR036291">
    <property type="entry name" value="NAD(P)-bd_dom_sf"/>
</dbReference>
<proteinExistence type="inferred from homology"/>
<evidence type="ECO:0000256" key="1">
    <source>
        <dbReference type="ARBA" id="ARBA00007637"/>
    </source>
</evidence>
<accession>A0A133U6G6</accession>
<evidence type="ECO:0000313" key="3">
    <source>
        <dbReference type="EMBL" id="KXA89794.1"/>
    </source>
</evidence>
<name>A0A133U6G6_9EURY</name>
<organism evidence="3 4">
    <name type="scientific">candidate division MSBL1 archaeon SCGC-AAA259B11</name>
    <dbReference type="NCBI Taxonomy" id="1698260"/>
    <lineage>
        <taxon>Archaea</taxon>
        <taxon>Methanobacteriati</taxon>
        <taxon>Methanobacteriota</taxon>
        <taxon>candidate division MSBL1</taxon>
    </lineage>
</organism>
<dbReference type="Pfam" id="PF01370">
    <property type="entry name" value="Epimerase"/>
    <property type="match status" value="1"/>
</dbReference>
<sequence>MSRTLITGGAGFVGSNLARFIEPSVLLDWRKPGYLFEDGELIFDDAEFVKGDIRNGDDLEKCLEVGDVDSIVHLAAIPGVRKCEEEPELARSVNVGGTESVLEFARRNDVSKVVPASSAGVYGEIREQPITEEHPKDPLNLYSENKRKGEKLCREYSGSYGLDTTVLRMSNLYGPGFQVKPNLTVIPLFLLRALLNKPLTVYGDGEQTRDFVHVEDVAQGFQKVLESSDGSYRAFNLGSGETSSINELAETINELVDRLYDRNVDVEHVEMPEWRDEAKEEFDYSIDKIKREVGYEPVYSLKEGIREMIAGLF</sequence>
<dbReference type="PATRIC" id="fig|1698260.3.peg.386"/>
<dbReference type="EMBL" id="LHXK01000022">
    <property type="protein sequence ID" value="KXA89794.1"/>
    <property type="molecule type" value="Genomic_DNA"/>
</dbReference>
<dbReference type="Gene3D" id="3.40.50.720">
    <property type="entry name" value="NAD(P)-binding Rossmann-like Domain"/>
    <property type="match status" value="1"/>
</dbReference>
<evidence type="ECO:0000313" key="4">
    <source>
        <dbReference type="Proteomes" id="UP000070184"/>
    </source>
</evidence>
<evidence type="ECO:0000259" key="2">
    <source>
        <dbReference type="Pfam" id="PF01370"/>
    </source>
</evidence>
<keyword evidence="4" id="KW-1185">Reference proteome</keyword>
<dbReference type="PANTHER" id="PTHR43000">
    <property type="entry name" value="DTDP-D-GLUCOSE 4,6-DEHYDRATASE-RELATED"/>
    <property type="match status" value="1"/>
</dbReference>
<dbReference type="Proteomes" id="UP000070184">
    <property type="component" value="Unassembled WGS sequence"/>
</dbReference>
<gene>
    <name evidence="3" type="ORF">AKJ61_02100</name>
</gene>
<feature type="domain" description="NAD-dependent epimerase/dehydratase" evidence="2">
    <location>
        <begin position="5"/>
        <end position="238"/>
    </location>
</feature>
<comment type="similarity">
    <text evidence="1">Belongs to the NAD(P)-dependent epimerase/dehydratase family.</text>
</comment>
<protein>
    <recommendedName>
        <fullName evidence="2">NAD-dependent epimerase/dehydratase domain-containing protein</fullName>
    </recommendedName>
</protein>
<comment type="caution">
    <text evidence="3">The sequence shown here is derived from an EMBL/GenBank/DDBJ whole genome shotgun (WGS) entry which is preliminary data.</text>
</comment>
<reference evidence="3 4" key="1">
    <citation type="journal article" date="2016" name="Sci. Rep.">
        <title>Metabolic traits of an uncultured archaeal lineage -MSBL1- from brine pools of the Red Sea.</title>
        <authorList>
            <person name="Mwirichia R."/>
            <person name="Alam I."/>
            <person name="Rashid M."/>
            <person name="Vinu M."/>
            <person name="Ba-Alawi W."/>
            <person name="Anthony Kamau A."/>
            <person name="Kamanda Ngugi D."/>
            <person name="Goker M."/>
            <person name="Klenk H.P."/>
            <person name="Bajic V."/>
            <person name="Stingl U."/>
        </authorList>
    </citation>
    <scope>NUCLEOTIDE SEQUENCE [LARGE SCALE GENOMIC DNA]</scope>
    <source>
        <strain evidence="3">SCGC-AAA259B11</strain>
    </source>
</reference>
<dbReference type="AlphaFoldDB" id="A0A133U6G6"/>
<dbReference type="SUPFAM" id="SSF51735">
    <property type="entry name" value="NAD(P)-binding Rossmann-fold domains"/>
    <property type="match status" value="1"/>
</dbReference>